<protein>
    <submittedName>
        <fullName evidence="4">Uncharacterized protein</fullName>
    </submittedName>
</protein>
<dbReference type="GO" id="GO:0042645">
    <property type="term" value="C:mitochondrial nucleoid"/>
    <property type="evidence" value="ECO:0007669"/>
    <property type="project" value="TreeGrafter"/>
</dbReference>
<dbReference type="Proteomes" id="UP000326939">
    <property type="component" value="Chromosome 5"/>
</dbReference>
<name>A0A5N5MR30_9ROSI</name>
<comment type="caution">
    <text evidence="4">The sequence shown here is derived from an EMBL/GenBank/DDBJ whole genome shotgun (WGS) entry which is preliminary data.</text>
</comment>
<dbReference type="PROSITE" id="PS50935">
    <property type="entry name" value="SSB"/>
    <property type="match status" value="1"/>
</dbReference>
<dbReference type="PANTHER" id="PTHR10302">
    <property type="entry name" value="SINGLE-STRANDED DNA-BINDING PROTEIN"/>
    <property type="match status" value="1"/>
</dbReference>
<proteinExistence type="predicted"/>
<dbReference type="NCBIfam" id="TIGR00621">
    <property type="entry name" value="ssb"/>
    <property type="match status" value="1"/>
</dbReference>
<keyword evidence="1 2" id="KW-0238">DNA-binding</keyword>
<evidence type="ECO:0000313" key="4">
    <source>
        <dbReference type="EMBL" id="KAB5557509.1"/>
    </source>
</evidence>
<dbReference type="GO" id="GO:0003697">
    <property type="term" value="F:single-stranded DNA binding"/>
    <property type="evidence" value="ECO:0007669"/>
    <property type="project" value="InterPro"/>
</dbReference>
<dbReference type="CDD" id="cd04496">
    <property type="entry name" value="SSB_OBF"/>
    <property type="match status" value="1"/>
</dbReference>
<dbReference type="InterPro" id="IPR011344">
    <property type="entry name" value="ssDNA-bd"/>
</dbReference>
<feature type="region of interest" description="Disordered" evidence="3">
    <location>
        <begin position="308"/>
        <end position="328"/>
    </location>
</feature>
<evidence type="ECO:0000256" key="3">
    <source>
        <dbReference type="SAM" id="MobiDB-lite"/>
    </source>
</evidence>
<dbReference type="EMBL" id="VDCV01000005">
    <property type="protein sequence ID" value="KAB5557509.1"/>
    <property type="molecule type" value="Genomic_DNA"/>
</dbReference>
<keyword evidence="5" id="KW-1185">Reference proteome</keyword>
<accession>A0A5N5MR30</accession>
<evidence type="ECO:0000256" key="2">
    <source>
        <dbReference type="PROSITE-ProRule" id="PRU00252"/>
    </source>
</evidence>
<evidence type="ECO:0000256" key="1">
    <source>
        <dbReference type="ARBA" id="ARBA00023125"/>
    </source>
</evidence>
<dbReference type="Gene3D" id="2.40.50.140">
    <property type="entry name" value="Nucleic acid-binding proteins"/>
    <property type="match status" value="1"/>
</dbReference>
<reference evidence="5" key="1">
    <citation type="journal article" date="2019" name="Gigascience">
        <title>De novo genome assembly of the endangered Acer yangbiense, a plant species with extremely small populations endemic to Yunnan Province, China.</title>
        <authorList>
            <person name="Yang J."/>
            <person name="Wariss H.M."/>
            <person name="Tao L."/>
            <person name="Zhang R."/>
            <person name="Yun Q."/>
            <person name="Hollingsworth P."/>
            <person name="Dao Z."/>
            <person name="Luo G."/>
            <person name="Guo H."/>
            <person name="Ma Y."/>
            <person name="Sun W."/>
        </authorList>
    </citation>
    <scope>NUCLEOTIDE SEQUENCE [LARGE SCALE GENOMIC DNA]</scope>
    <source>
        <strain evidence="5">cv. br00</strain>
    </source>
</reference>
<dbReference type="AlphaFoldDB" id="A0A5N5MR30"/>
<sequence>MALEKTLALSSATSLFSSISENPLINTKIPTLSLNALSSSPKRPHFQRSLKCSADHRDNQYSQAVTHAKPAEIQWNKELCNSVHLIGIVGTPVEIKHLPSGKVVAWTRLAVKKSANDTSWINLTFWDDLAQVASQHVEKGHQIYVSGRLISDSVEIDEGKLQTYYKVVVQQMNFIERNSSRGLYDSDFNNTAAGSKFGNNTANDAGSKEERWQAFFSNPSEWWDNRKDKVVVLVNESENACTSCHCTLRKFSSAHSDSMTILCLQRNPKYPDFKHKDTGEALWIEGRYNPPWVKSQIAVLDERTGSLQDQDSRLHESSMSGDDFISLS</sequence>
<organism evidence="4 5">
    <name type="scientific">Salix brachista</name>
    <dbReference type="NCBI Taxonomy" id="2182728"/>
    <lineage>
        <taxon>Eukaryota</taxon>
        <taxon>Viridiplantae</taxon>
        <taxon>Streptophyta</taxon>
        <taxon>Embryophyta</taxon>
        <taxon>Tracheophyta</taxon>
        <taxon>Spermatophyta</taxon>
        <taxon>Magnoliopsida</taxon>
        <taxon>eudicotyledons</taxon>
        <taxon>Gunneridae</taxon>
        <taxon>Pentapetalae</taxon>
        <taxon>rosids</taxon>
        <taxon>fabids</taxon>
        <taxon>Malpighiales</taxon>
        <taxon>Salicaceae</taxon>
        <taxon>Saliceae</taxon>
        <taxon>Salix</taxon>
    </lineage>
</organism>
<dbReference type="InterPro" id="IPR012340">
    <property type="entry name" value="NA-bd_OB-fold"/>
</dbReference>
<dbReference type="PANTHER" id="PTHR10302:SF0">
    <property type="entry name" value="SINGLE-STRANDED DNA-BINDING PROTEIN, MITOCHONDRIAL"/>
    <property type="match status" value="1"/>
</dbReference>
<dbReference type="SUPFAM" id="SSF50249">
    <property type="entry name" value="Nucleic acid-binding proteins"/>
    <property type="match status" value="1"/>
</dbReference>
<evidence type="ECO:0000313" key="5">
    <source>
        <dbReference type="Proteomes" id="UP000326939"/>
    </source>
</evidence>
<dbReference type="InterPro" id="IPR000424">
    <property type="entry name" value="Primosome_PriB/ssb"/>
</dbReference>
<dbReference type="Pfam" id="PF00436">
    <property type="entry name" value="SSB"/>
    <property type="match status" value="1"/>
</dbReference>
<gene>
    <name evidence="4" type="ORF">DKX38_008418</name>
</gene>
<dbReference type="GO" id="GO:0006264">
    <property type="term" value="P:mitochondrial DNA replication"/>
    <property type="evidence" value="ECO:0007669"/>
    <property type="project" value="TreeGrafter"/>
</dbReference>